<proteinExistence type="predicted"/>
<dbReference type="Proteomes" id="UP001349262">
    <property type="component" value="Unassembled WGS sequence"/>
</dbReference>
<reference evidence="3 4" key="1">
    <citation type="journal article" date="2012" name="Genet. Mol. Biol.">
        <title>Analysis of 16S rRNA and mxaF genes revealing insights into Methylobacterium niche-specific plant association.</title>
        <authorList>
            <person name="Dourado M.N."/>
            <person name="Andreote F.D."/>
            <person name="Dini-Andreote F."/>
            <person name="Conti R."/>
            <person name="Araujo J.M."/>
            <person name="Araujo W.L."/>
        </authorList>
    </citation>
    <scope>NUCLEOTIDE SEQUENCE [LARGE SCALE GENOMIC DNA]</scope>
    <source>
        <strain evidence="3 4">SR1.6/4</strain>
    </source>
</reference>
<name>A0ABU7T7L7_9HYPH</name>
<dbReference type="Pfam" id="PF09723">
    <property type="entry name" value="Zn_ribbon_8"/>
    <property type="match status" value="1"/>
</dbReference>
<gene>
    <name evidence="3" type="ORF">MRSR164_06965</name>
</gene>
<dbReference type="EMBL" id="MLBY01000004">
    <property type="protein sequence ID" value="MEE7456533.1"/>
    <property type="molecule type" value="Genomic_DNA"/>
</dbReference>
<accession>A0ABU7T7L7</accession>
<feature type="compositionally biased region" description="Polar residues" evidence="1">
    <location>
        <begin position="91"/>
        <end position="102"/>
    </location>
</feature>
<feature type="region of interest" description="Disordered" evidence="1">
    <location>
        <begin position="89"/>
        <end position="109"/>
    </location>
</feature>
<organism evidence="3 4">
    <name type="scientific">Methylobacterium radiotolerans</name>
    <dbReference type="NCBI Taxonomy" id="31998"/>
    <lineage>
        <taxon>Bacteria</taxon>
        <taxon>Pseudomonadati</taxon>
        <taxon>Pseudomonadota</taxon>
        <taxon>Alphaproteobacteria</taxon>
        <taxon>Hyphomicrobiales</taxon>
        <taxon>Methylobacteriaceae</taxon>
        <taxon>Methylobacterium</taxon>
    </lineage>
</organism>
<dbReference type="InterPro" id="IPR013429">
    <property type="entry name" value="Regulatory_FmdB_Zinc_ribbon"/>
</dbReference>
<evidence type="ECO:0000313" key="3">
    <source>
        <dbReference type="EMBL" id="MEE7456533.1"/>
    </source>
</evidence>
<dbReference type="NCBIfam" id="TIGR02605">
    <property type="entry name" value="CxxC_CxxC_SSSS"/>
    <property type="match status" value="1"/>
</dbReference>
<comment type="caution">
    <text evidence="3">The sequence shown here is derived from an EMBL/GenBank/DDBJ whole genome shotgun (WGS) entry which is preliminary data.</text>
</comment>
<sequence length="109" mass="11113">MPIYDYACDACGPFTAMRPMAQFRDPCACPECGTAVARAFLSAPAIVVGNAGGRVARAVTGPRATDPIRASSAHPAGCGCCTRRSPIPGALSSTGRVFSSNGPLPRSGR</sequence>
<evidence type="ECO:0000313" key="4">
    <source>
        <dbReference type="Proteomes" id="UP001349262"/>
    </source>
</evidence>
<evidence type="ECO:0000259" key="2">
    <source>
        <dbReference type="SMART" id="SM00834"/>
    </source>
</evidence>
<protein>
    <submittedName>
        <fullName evidence="3">FmdB family transcriptional regulator</fullName>
    </submittedName>
</protein>
<dbReference type="SMART" id="SM00834">
    <property type="entry name" value="CxxC_CXXC_SSSS"/>
    <property type="match status" value="1"/>
</dbReference>
<keyword evidence="4" id="KW-1185">Reference proteome</keyword>
<evidence type="ECO:0000256" key="1">
    <source>
        <dbReference type="SAM" id="MobiDB-lite"/>
    </source>
</evidence>
<feature type="domain" description="Putative regulatory protein FmdB zinc ribbon" evidence="2">
    <location>
        <begin position="1"/>
        <end position="41"/>
    </location>
</feature>